<evidence type="ECO:0000256" key="2">
    <source>
        <dbReference type="ARBA" id="ARBA00005742"/>
    </source>
</evidence>
<dbReference type="Gene3D" id="3.40.30.50">
    <property type="entry name" value="Sep15/SelM thioredoxin-like domain, active-site redox motif"/>
    <property type="match status" value="1"/>
</dbReference>
<dbReference type="InterPro" id="IPR014912">
    <property type="entry name" value="Sep15_SelM_dom"/>
</dbReference>
<keyword evidence="5" id="KW-0712">Selenocysteine</keyword>
<dbReference type="PANTHER" id="PTHR13077">
    <property type="entry name" value="SELENOPROTEIN F"/>
    <property type="match status" value="1"/>
</dbReference>
<comment type="caution">
    <text evidence="9">The sequence shown here is derived from an EMBL/GenBank/DDBJ whole genome shotgun (WGS) entry which is preliminary data.</text>
</comment>
<organism evidence="9 10">
    <name type="scientific">Blattamonas nauphoetae</name>
    <dbReference type="NCBI Taxonomy" id="2049346"/>
    <lineage>
        <taxon>Eukaryota</taxon>
        <taxon>Metamonada</taxon>
        <taxon>Preaxostyla</taxon>
        <taxon>Oxymonadida</taxon>
        <taxon>Blattamonas</taxon>
    </lineage>
</organism>
<dbReference type="InterPro" id="IPR039992">
    <property type="entry name" value="Sep15_SelM"/>
</dbReference>
<evidence type="ECO:0000256" key="5">
    <source>
        <dbReference type="ARBA" id="ARBA00022933"/>
    </source>
</evidence>
<evidence type="ECO:0000256" key="7">
    <source>
        <dbReference type="SAM" id="SignalP"/>
    </source>
</evidence>
<evidence type="ECO:0000256" key="3">
    <source>
        <dbReference type="ARBA" id="ARBA00022729"/>
    </source>
</evidence>
<evidence type="ECO:0000256" key="4">
    <source>
        <dbReference type="ARBA" id="ARBA00022824"/>
    </source>
</evidence>
<name>A0ABQ9YFH3_9EUKA</name>
<dbReference type="InterPro" id="IPR036249">
    <property type="entry name" value="Thioredoxin-like_sf"/>
</dbReference>
<evidence type="ECO:0000313" key="9">
    <source>
        <dbReference type="EMBL" id="KAK2962512.1"/>
    </source>
</evidence>
<gene>
    <name evidence="9" type="ORF">BLNAU_2344</name>
</gene>
<evidence type="ECO:0000256" key="6">
    <source>
        <dbReference type="ARBA" id="ARBA00040775"/>
    </source>
</evidence>
<comment type="subcellular location">
    <subcellularLocation>
        <location evidence="1">Endoplasmic reticulum lumen</location>
    </subcellularLocation>
</comment>
<accession>A0ABQ9YFH3</accession>
<comment type="similarity">
    <text evidence="2">Belongs to the selenoprotein M/F family.</text>
</comment>
<feature type="chain" id="PRO_5046739832" description="Selenoprotein F" evidence="7">
    <location>
        <begin position="17"/>
        <end position="142"/>
    </location>
</feature>
<evidence type="ECO:0000313" key="10">
    <source>
        <dbReference type="Proteomes" id="UP001281761"/>
    </source>
</evidence>
<dbReference type="InterPro" id="IPR038219">
    <property type="entry name" value="Sep15/SelM_sf"/>
</dbReference>
<evidence type="ECO:0000259" key="8">
    <source>
        <dbReference type="Pfam" id="PF08806"/>
    </source>
</evidence>
<protein>
    <recommendedName>
        <fullName evidence="6">Selenoprotein F</fullName>
    </recommendedName>
</protein>
<dbReference type="SUPFAM" id="SSF52833">
    <property type="entry name" value="Thioredoxin-like"/>
    <property type="match status" value="1"/>
</dbReference>
<keyword evidence="10" id="KW-1185">Reference proteome</keyword>
<dbReference type="EMBL" id="JARBJD010000010">
    <property type="protein sequence ID" value="KAK2962512.1"/>
    <property type="molecule type" value="Genomic_DNA"/>
</dbReference>
<dbReference type="Proteomes" id="UP001281761">
    <property type="component" value="Unassembled WGS sequence"/>
</dbReference>
<dbReference type="Pfam" id="PF08806">
    <property type="entry name" value="Sep15_SelM"/>
    <property type="match status" value="1"/>
</dbReference>
<reference evidence="9 10" key="1">
    <citation type="journal article" date="2022" name="bioRxiv">
        <title>Genomics of Preaxostyla Flagellates Illuminates Evolutionary Transitions and the Path Towards Mitochondrial Loss.</title>
        <authorList>
            <person name="Novak L.V.F."/>
            <person name="Treitli S.C."/>
            <person name="Pyrih J."/>
            <person name="Halakuc P."/>
            <person name="Pipaliya S.V."/>
            <person name="Vacek V."/>
            <person name="Brzon O."/>
            <person name="Soukal P."/>
            <person name="Eme L."/>
            <person name="Dacks J.B."/>
            <person name="Karnkowska A."/>
            <person name="Elias M."/>
            <person name="Hampl V."/>
        </authorList>
    </citation>
    <scope>NUCLEOTIDE SEQUENCE [LARGE SCALE GENOMIC DNA]</scope>
    <source>
        <strain evidence="9">NAU3</strain>
        <tissue evidence="9">Gut</tissue>
    </source>
</reference>
<proteinExistence type="inferred from homology"/>
<evidence type="ECO:0000256" key="1">
    <source>
        <dbReference type="ARBA" id="ARBA00004319"/>
    </source>
</evidence>
<sequence length="142" mass="16373">MLLQLTALILSGNCLSSKERKECNMKGFDSSVLECSTCNIVKKYTRDDELVSLCKKCCNKFTIEKYAQAIFEYDEKYITSELMSFVEGEADRIPNLEVKKRPGAYAELSLMNSQGQAMDRFSCLEWSTKEVVQFLNEKLRKY</sequence>
<dbReference type="PANTHER" id="PTHR13077:SF6">
    <property type="entry name" value="SELENOPROTEIN F"/>
    <property type="match status" value="1"/>
</dbReference>
<feature type="domain" description="Selenoprotein F/M" evidence="8">
    <location>
        <begin position="81"/>
        <end position="139"/>
    </location>
</feature>
<keyword evidence="4" id="KW-0256">Endoplasmic reticulum</keyword>
<keyword evidence="3 7" id="KW-0732">Signal</keyword>
<feature type="signal peptide" evidence="7">
    <location>
        <begin position="1"/>
        <end position="16"/>
    </location>
</feature>